<dbReference type="RefSeq" id="WP_137410573.1">
    <property type="nucleotide sequence ID" value="NZ_CP109968.1"/>
</dbReference>
<evidence type="ECO:0000313" key="1">
    <source>
        <dbReference type="EMBL" id="UYZ06189.1"/>
    </source>
</evidence>
<gene>
    <name evidence="1" type="ORF">CFBP5507_07925</name>
</gene>
<dbReference type="EMBL" id="CP109968">
    <property type="protein sequence ID" value="UYZ06189.1"/>
    <property type="molecule type" value="Genomic_DNA"/>
</dbReference>
<sequence>MILAEDWIQQLDENADELGLTDTMVCLGGKPPAEFAENRAFHLQLIEDLAAEAKRREWPGAQFCFYMRRDGFVSIYIAPSKGGELTLSGLAEHREAQKTATSKPPELVALV</sequence>
<dbReference type="Proteomes" id="UP000298735">
    <property type="component" value="Chromosome Circular"/>
</dbReference>
<reference evidence="1" key="1">
    <citation type="submission" date="2022-10" db="EMBL/GenBank/DDBJ databases">
        <title>Complete genome sequence of Agrobacterium salinitolerans CFBP5507.</title>
        <authorList>
            <person name="Tchabashvili S."/>
            <person name="Yen H.-C."/>
            <person name="Haryono M."/>
            <person name="Lin Y.-C."/>
            <person name="Lai E.-M."/>
            <person name="Kuo C.-H."/>
        </authorList>
    </citation>
    <scope>NUCLEOTIDE SEQUENCE</scope>
    <source>
        <strain evidence="1">CFBP5507</strain>
    </source>
</reference>
<dbReference type="KEGG" id="asal:CFBP5507_07925"/>
<protein>
    <submittedName>
        <fullName evidence="1">Uncharacterized protein</fullName>
    </submittedName>
</protein>
<dbReference type="AlphaFoldDB" id="A0A4Z1R732"/>
<dbReference type="OrthoDB" id="8303779at2"/>
<name>A0A4Z1R732_9HYPH</name>
<accession>A0A4Z1R732</accession>
<proteinExistence type="predicted"/>
<organism evidence="1 2">
    <name type="scientific">Agrobacterium salinitolerans</name>
    <dbReference type="NCBI Taxonomy" id="1183413"/>
    <lineage>
        <taxon>Bacteria</taxon>
        <taxon>Pseudomonadati</taxon>
        <taxon>Pseudomonadota</taxon>
        <taxon>Alphaproteobacteria</taxon>
        <taxon>Hyphomicrobiales</taxon>
        <taxon>Rhizobiaceae</taxon>
        <taxon>Rhizobium/Agrobacterium group</taxon>
        <taxon>Agrobacterium</taxon>
    </lineage>
</organism>
<evidence type="ECO:0000313" key="2">
    <source>
        <dbReference type="Proteomes" id="UP000298735"/>
    </source>
</evidence>